<accession>A0A251RL85</accession>
<organism evidence="1 2">
    <name type="scientific">Helianthus annuus</name>
    <name type="common">Common sunflower</name>
    <dbReference type="NCBI Taxonomy" id="4232"/>
    <lineage>
        <taxon>Eukaryota</taxon>
        <taxon>Viridiplantae</taxon>
        <taxon>Streptophyta</taxon>
        <taxon>Embryophyta</taxon>
        <taxon>Tracheophyta</taxon>
        <taxon>Spermatophyta</taxon>
        <taxon>Magnoliopsida</taxon>
        <taxon>eudicotyledons</taxon>
        <taxon>Gunneridae</taxon>
        <taxon>Pentapetalae</taxon>
        <taxon>asterids</taxon>
        <taxon>campanulids</taxon>
        <taxon>Asterales</taxon>
        <taxon>Asteraceae</taxon>
        <taxon>Asteroideae</taxon>
        <taxon>Heliantheae alliance</taxon>
        <taxon>Heliantheae</taxon>
        <taxon>Helianthus</taxon>
    </lineage>
</organism>
<evidence type="ECO:0000313" key="2">
    <source>
        <dbReference type="Proteomes" id="UP000215914"/>
    </source>
</evidence>
<gene>
    <name evidence="1" type="ORF">HannXRQ_Chr17g0537481</name>
</gene>
<dbReference type="Proteomes" id="UP000215914">
    <property type="component" value="Chromosome 17"/>
</dbReference>
<name>A0A251RL85_HELAN</name>
<dbReference type="EMBL" id="CM007906">
    <property type="protein sequence ID" value="OTF85208.1"/>
    <property type="molecule type" value="Genomic_DNA"/>
</dbReference>
<reference evidence="2" key="1">
    <citation type="journal article" date="2017" name="Nature">
        <title>The sunflower genome provides insights into oil metabolism, flowering and Asterid evolution.</title>
        <authorList>
            <person name="Badouin H."/>
            <person name="Gouzy J."/>
            <person name="Grassa C.J."/>
            <person name="Murat F."/>
            <person name="Staton S.E."/>
            <person name="Cottret L."/>
            <person name="Lelandais-Briere C."/>
            <person name="Owens G.L."/>
            <person name="Carrere S."/>
            <person name="Mayjonade B."/>
            <person name="Legrand L."/>
            <person name="Gill N."/>
            <person name="Kane N.C."/>
            <person name="Bowers J.E."/>
            <person name="Hubner S."/>
            <person name="Bellec A."/>
            <person name="Berard A."/>
            <person name="Berges H."/>
            <person name="Blanchet N."/>
            <person name="Boniface M.C."/>
            <person name="Brunel D."/>
            <person name="Catrice O."/>
            <person name="Chaidir N."/>
            <person name="Claudel C."/>
            <person name="Donnadieu C."/>
            <person name="Faraut T."/>
            <person name="Fievet G."/>
            <person name="Helmstetter N."/>
            <person name="King M."/>
            <person name="Knapp S.J."/>
            <person name="Lai Z."/>
            <person name="Le Paslier M.C."/>
            <person name="Lippi Y."/>
            <person name="Lorenzon L."/>
            <person name="Mandel J.R."/>
            <person name="Marage G."/>
            <person name="Marchand G."/>
            <person name="Marquand E."/>
            <person name="Bret-Mestries E."/>
            <person name="Morien E."/>
            <person name="Nambeesan S."/>
            <person name="Nguyen T."/>
            <person name="Pegot-Espagnet P."/>
            <person name="Pouilly N."/>
            <person name="Raftis F."/>
            <person name="Sallet E."/>
            <person name="Schiex T."/>
            <person name="Thomas J."/>
            <person name="Vandecasteele C."/>
            <person name="Vares D."/>
            <person name="Vear F."/>
            <person name="Vautrin S."/>
            <person name="Crespi M."/>
            <person name="Mangin B."/>
            <person name="Burke J.M."/>
            <person name="Salse J."/>
            <person name="Munos S."/>
            <person name="Vincourt P."/>
            <person name="Rieseberg L.H."/>
            <person name="Langlade N.B."/>
        </authorList>
    </citation>
    <scope>NUCLEOTIDE SEQUENCE [LARGE SCALE GENOMIC DNA]</scope>
    <source>
        <strain evidence="2">cv. SF193</strain>
    </source>
</reference>
<dbReference type="AlphaFoldDB" id="A0A251RL85"/>
<sequence length="62" mass="7442">MIRVESRRKDRIRILYVIMVKCKARNRCGRGCLVRVRVVCKVMCAHLVRWCGCHRLKGVWDR</sequence>
<proteinExistence type="predicted"/>
<keyword evidence="2" id="KW-1185">Reference proteome</keyword>
<protein>
    <submittedName>
        <fullName evidence="1">Uncharacterized protein</fullName>
    </submittedName>
</protein>
<evidence type="ECO:0000313" key="1">
    <source>
        <dbReference type="EMBL" id="OTF85208.1"/>
    </source>
</evidence>
<dbReference type="InParanoid" id="A0A251RL85"/>